<dbReference type="STRING" id="29534.SAMN05444366_4219"/>
<evidence type="ECO:0000256" key="1">
    <source>
        <dbReference type="SAM" id="Phobius"/>
    </source>
</evidence>
<accession>A0A1M7LPD6</accession>
<organism evidence="2 3">
    <name type="scientific">Flavobacterium saccharophilum</name>
    <dbReference type="NCBI Taxonomy" id="29534"/>
    <lineage>
        <taxon>Bacteria</taxon>
        <taxon>Pseudomonadati</taxon>
        <taxon>Bacteroidota</taxon>
        <taxon>Flavobacteriia</taxon>
        <taxon>Flavobacteriales</taxon>
        <taxon>Flavobacteriaceae</taxon>
        <taxon>Flavobacterium</taxon>
    </lineage>
</organism>
<keyword evidence="1" id="KW-1133">Transmembrane helix</keyword>
<proteinExistence type="predicted"/>
<keyword evidence="3" id="KW-1185">Reference proteome</keyword>
<gene>
    <name evidence="2" type="ORF">SAMN05444366_4219</name>
</gene>
<dbReference type="AlphaFoldDB" id="A0A1M7LPD6"/>
<keyword evidence="1" id="KW-0812">Transmembrane</keyword>
<protein>
    <submittedName>
        <fullName evidence="2">Uncharacterized protein</fullName>
    </submittedName>
</protein>
<evidence type="ECO:0000313" key="2">
    <source>
        <dbReference type="EMBL" id="SHM80106.1"/>
    </source>
</evidence>
<dbReference type="EMBL" id="FRBY01000006">
    <property type="protein sequence ID" value="SHM80106.1"/>
    <property type="molecule type" value="Genomic_DNA"/>
</dbReference>
<feature type="transmembrane region" description="Helical" evidence="1">
    <location>
        <begin position="54"/>
        <end position="87"/>
    </location>
</feature>
<reference evidence="3" key="1">
    <citation type="submission" date="2016-11" db="EMBL/GenBank/DDBJ databases">
        <authorList>
            <person name="Varghese N."/>
            <person name="Submissions S."/>
        </authorList>
    </citation>
    <scope>NUCLEOTIDE SEQUENCE [LARGE SCALE GENOMIC DNA]</scope>
    <source>
        <strain evidence="3">DSM 1811</strain>
    </source>
</reference>
<sequence>MIIALHGGLSYEMIYGLGGGFIMALLFFIFIHYRIYKGEYYNKEYVYFSSGRKAVIYLGFLIVNFCVAYIIFFVFMLVFAGISSYFIKTFN</sequence>
<name>A0A1M7LPD6_9FLAO</name>
<evidence type="ECO:0000313" key="3">
    <source>
        <dbReference type="Proteomes" id="UP000184121"/>
    </source>
</evidence>
<keyword evidence="1" id="KW-0472">Membrane</keyword>
<feature type="transmembrane region" description="Helical" evidence="1">
    <location>
        <begin position="13"/>
        <end position="33"/>
    </location>
</feature>
<dbReference type="Proteomes" id="UP000184121">
    <property type="component" value="Unassembled WGS sequence"/>
</dbReference>